<dbReference type="PANTHER" id="PTHR47003:SF3">
    <property type="entry name" value="SMALL RIBOSOMAL SUBUNIT PROTEIN MS81 (RPPR8)"/>
    <property type="match status" value="1"/>
</dbReference>
<evidence type="ECO:0000313" key="4">
    <source>
        <dbReference type="EMBL" id="KAG8366993.1"/>
    </source>
</evidence>
<feature type="repeat" description="PPR" evidence="2">
    <location>
        <begin position="457"/>
        <end position="491"/>
    </location>
</feature>
<keyword evidence="1" id="KW-0677">Repeat</keyword>
<gene>
    <name evidence="4" type="ORF">BUALT_Bualt16G0026200</name>
</gene>
<evidence type="ECO:0000256" key="3">
    <source>
        <dbReference type="SAM" id="MobiDB-lite"/>
    </source>
</evidence>
<dbReference type="InterPro" id="IPR044578">
    <property type="entry name" value="BIR6-like"/>
</dbReference>
<dbReference type="Proteomes" id="UP000826271">
    <property type="component" value="Unassembled WGS sequence"/>
</dbReference>
<dbReference type="PROSITE" id="PS51375">
    <property type="entry name" value="PPR"/>
    <property type="match status" value="2"/>
</dbReference>
<organism evidence="4 5">
    <name type="scientific">Buddleja alternifolia</name>
    <dbReference type="NCBI Taxonomy" id="168488"/>
    <lineage>
        <taxon>Eukaryota</taxon>
        <taxon>Viridiplantae</taxon>
        <taxon>Streptophyta</taxon>
        <taxon>Embryophyta</taxon>
        <taxon>Tracheophyta</taxon>
        <taxon>Spermatophyta</taxon>
        <taxon>Magnoliopsida</taxon>
        <taxon>eudicotyledons</taxon>
        <taxon>Gunneridae</taxon>
        <taxon>Pentapetalae</taxon>
        <taxon>asterids</taxon>
        <taxon>lamiids</taxon>
        <taxon>Lamiales</taxon>
        <taxon>Scrophulariaceae</taxon>
        <taxon>Buddlejeae</taxon>
        <taxon>Buddleja</taxon>
    </lineage>
</organism>
<dbReference type="GO" id="GO:0008380">
    <property type="term" value="P:RNA splicing"/>
    <property type="evidence" value="ECO:0007669"/>
    <property type="project" value="InterPro"/>
</dbReference>
<dbReference type="Gene3D" id="1.25.40.10">
    <property type="entry name" value="Tetratricopeptide repeat domain"/>
    <property type="match status" value="3"/>
</dbReference>
<dbReference type="AlphaFoldDB" id="A0AAV6WA21"/>
<dbReference type="EMBL" id="WHWC01000016">
    <property type="protein sequence ID" value="KAG8366993.1"/>
    <property type="molecule type" value="Genomic_DNA"/>
</dbReference>
<evidence type="ECO:0000256" key="1">
    <source>
        <dbReference type="ARBA" id="ARBA00022737"/>
    </source>
</evidence>
<sequence>MRYQWLRLLLIRSHAQSQPHVSQVTHLRSFTSSLLHPRAPHVTPKPFIPRHHSTSSPDPAVDPPKPISDQATLLVDIFAKNEKYNKEIKLDLKNSNVIITHDLILSVLRDPNTTPYVARRVFNWVLNGESGKLSSQSFNWMLGILGSNGLVKECWDLIEVMKTKGYGVSKGAYVRIYERFEKDGLSDDVERLKELYALGSASSDRGEASNDNCNENVGSRISKIVRREVWGDDVEKQLKELDVKFSGDVVTGVLMNLGTEPNKALIFFRWVEESGLFRHDQGSFNAIATVLAREESCEKFWRVVHEMRSKGYEMERETYVNVLERFVKRKMIKNAVELYEFAMIGENKPSADDCIFLLKKIVVGKELDMDLFLKVVKISKANGNRLTNANMDSILKSLTSVGRMNECNRVLEAMEEGGYLPNGSLQRKIAFNLSSGVKTREANQFMNKMVKSHLISDSGTWVSLVKGYCAARKLNEASDGFRSMVENEGPSCGGYALDLLVNMYCRKGRPLDAYKLVSEMVNDKGLSPWNATYKTLSKKLLVKRKFQEALDVMNMMKNQGYPPDLDSFVEYLSYNGGAEDAVTLSQAMTCKRFPAMSVFLRIFEAFLKAGRHSEAQDFLSKCPRSVRNHGDVLNLFCSMKSGNVASDAVVAV</sequence>
<comment type="caution">
    <text evidence="4">The sequence shown here is derived from an EMBL/GenBank/DDBJ whole genome shotgun (WGS) entry which is preliminary data.</text>
</comment>
<evidence type="ECO:0000256" key="2">
    <source>
        <dbReference type="PROSITE-ProRule" id="PRU00708"/>
    </source>
</evidence>
<dbReference type="InterPro" id="IPR011990">
    <property type="entry name" value="TPR-like_helical_dom_sf"/>
</dbReference>
<name>A0AAV6WA21_9LAMI</name>
<evidence type="ECO:0000313" key="5">
    <source>
        <dbReference type="Proteomes" id="UP000826271"/>
    </source>
</evidence>
<feature type="repeat" description="PPR" evidence="2">
    <location>
        <begin position="493"/>
        <end position="528"/>
    </location>
</feature>
<accession>A0AAV6WA21</accession>
<dbReference type="InterPro" id="IPR002885">
    <property type="entry name" value="PPR_rpt"/>
</dbReference>
<reference evidence="4" key="1">
    <citation type="submission" date="2019-10" db="EMBL/GenBank/DDBJ databases">
        <authorList>
            <person name="Zhang R."/>
            <person name="Pan Y."/>
            <person name="Wang J."/>
            <person name="Ma R."/>
            <person name="Yu S."/>
        </authorList>
    </citation>
    <scope>NUCLEOTIDE SEQUENCE</scope>
    <source>
        <strain evidence="4">LA-IB0</strain>
        <tissue evidence="4">Leaf</tissue>
    </source>
</reference>
<keyword evidence="5" id="KW-1185">Reference proteome</keyword>
<evidence type="ECO:0008006" key="6">
    <source>
        <dbReference type="Google" id="ProtNLM"/>
    </source>
</evidence>
<proteinExistence type="predicted"/>
<dbReference type="Pfam" id="PF01535">
    <property type="entry name" value="PPR"/>
    <property type="match status" value="4"/>
</dbReference>
<protein>
    <recommendedName>
        <fullName evidence="6">Pentatricopeptide repeat-containing protein</fullName>
    </recommendedName>
</protein>
<dbReference type="PANTHER" id="PTHR47003">
    <property type="entry name" value="OS01G0970900 PROTEIN"/>
    <property type="match status" value="1"/>
</dbReference>
<feature type="region of interest" description="Disordered" evidence="3">
    <location>
        <begin position="36"/>
        <end position="65"/>
    </location>
</feature>